<sequence>MGKRWLVHVLEFNICSKARNLQLYTNLVAMSFVLKGVAYITGAGSGIGQHTAYALARQGVRSFALVDRNPVSKTVSELNRISPNVLVKEFELDVTDEKAVDDSIEKTVKEFGRLDYAVNNAGIGGMIKTSDQIPRDDFENIVSVNTIAVWQCQRAQIRQMLKQDKLSDSYRSYRGSIVNVASMYGVVAPPLNVPATAYATSKHAVVGLTKSDALAFAHKGIRINAISPGYVLTPLVQETMSKGDMIEQERLKVPIHRYSEMEEIGDCIAFLHSDAASYMIGANLVADGGYTVS</sequence>
<keyword evidence="3" id="KW-0560">Oxidoreductase</keyword>
<reference evidence="4" key="1">
    <citation type="submission" date="2019-11" db="EMBL/GenBank/DDBJ databases">
        <title>Bipolaris sorokiniana Genome sequencing.</title>
        <authorList>
            <person name="Wang H."/>
        </authorList>
    </citation>
    <scope>NUCLEOTIDE SEQUENCE</scope>
</reference>
<evidence type="ECO:0000256" key="1">
    <source>
        <dbReference type="ARBA" id="ARBA00006484"/>
    </source>
</evidence>
<dbReference type="SUPFAM" id="SSF51735">
    <property type="entry name" value="NAD(P)-binding Rossmann-fold domains"/>
    <property type="match status" value="1"/>
</dbReference>
<organism evidence="4 5">
    <name type="scientific">Cochliobolus sativus</name>
    <name type="common">Common root rot and spot blotch fungus</name>
    <name type="synonym">Bipolaris sorokiniana</name>
    <dbReference type="NCBI Taxonomy" id="45130"/>
    <lineage>
        <taxon>Eukaryota</taxon>
        <taxon>Fungi</taxon>
        <taxon>Dikarya</taxon>
        <taxon>Ascomycota</taxon>
        <taxon>Pezizomycotina</taxon>
        <taxon>Dothideomycetes</taxon>
        <taxon>Pleosporomycetidae</taxon>
        <taxon>Pleosporales</taxon>
        <taxon>Pleosporineae</taxon>
        <taxon>Pleosporaceae</taxon>
        <taxon>Bipolaris</taxon>
    </lineage>
</organism>
<comment type="similarity">
    <text evidence="1">Belongs to the short-chain dehydrogenases/reductases (SDR) family.</text>
</comment>
<evidence type="ECO:0000256" key="3">
    <source>
        <dbReference type="ARBA" id="ARBA00023002"/>
    </source>
</evidence>
<dbReference type="CDD" id="cd05233">
    <property type="entry name" value="SDR_c"/>
    <property type="match status" value="1"/>
</dbReference>
<dbReference type="PANTHER" id="PTHR42760">
    <property type="entry name" value="SHORT-CHAIN DEHYDROGENASES/REDUCTASES FAMILY MEMBER"/>
    <property type="match status" value="1"/>
</dbReference>
<name>A0A8H5ZC24_COCSA</name>
<dbReference type="InterPro" id="IPR002347">
    <property type="entry name" value="SDR_fam"/>
</dbReference>
<dbReference type="Proteomes" id="UP000624244">
    <property type="component" value="Unassembled WGS sequence"/>
</dbReference>
<dbReference type="AlphaFoldDB" id="A0A8H5ZC24"/>
<dbReference type="Pfam" id="PF13561">
    <property type="entry name" value="adh_short_C2"/>
    <property type="match status" value="1"/>
</dbReference>
<accession>A0A8H5ZC24</accession>
<protein>
    <recommendedName>
        <fullName evidence="6">Oxidoreductase ucpA</fullName>
    </recommendedName>
</protein>
<dbReference type="PANTHER" id="PTHR42760:SF115">
    <property type="entry name" value="3-OXOACYL-[ACYL-CARRIER-PROTEIN] REDUCTASE FABG"/>
    <property type="match status" value="1"/>
</dbReference>
<evidence type="ECO:0000256" key="2">
    <source>
        <dbReference type="ARBA" id="ARBA00022857"/>
    </source>
</evidence>
<dbReference type="InterPro" id="IPR036291">
    <property type="entry name" value="NAD(P)-bd_dom_sf"/>
</dbReference>
<comment type="caution">
    <text evidence="4">The sequence shown here is derived from an EMBL/GenBank/DDBJ whole genome shotgun (WGS) entry which is preliminary data.</text>
</comment>
<gene>
    <name evidence="4" type="ORF">GGP41_004577</name>
</gene>
<dbReference type="PRINTS" id="PR00081">
    <property type="entry name" value="GDHRDH"/>
</dbReference>
<evidence type="ECO:0008006" key="6">
    <source>
        <dbReference type="Google" id="ProtNLM"/>
    </source>
</evidence>
<evidence type="ECO:0000313" key="5">
    <source>
        <dbReference type="Proteomes" id="UP000624244"/>
    </source>
</evidence>
<dbReference type="FunFam" id="3.40.50.720:FF:000084">
    <property type="entry name" value="Short-chain dehydrogenase reductase"/>
    <property type="match status" value="1"/>
</dbReference>
<dbReference type="GO" id="GO:0016616">
    <property type="term" value="F:oxidoreductase activity, acting on the CH-OH group of donors, NAD or NADP as acceptor"/>
    <property type="evidence" value="ECO:0007669"/>
    <property type="project" value="TreeGrafter"/>
</dbReference>
<dbReference type="PRINTS" id="PR00080">
    <property type="entry name" value="SDRFAMILY"/>
</dbReference>
<evidence type="ECO:0000313" key="4">
    <source>
        <dbReference type="EMBL" id="KAF5846550.1"/>
    </source>
</evidence>
<proteinExistence type="inferred from homology"/>
<dbReference type="EMBL" id="WNKQ01000015">
    <property type="protein sequence ID" value="KAF5846550.1"/>
    <property type="molecule type" value="Genomic_DNA"/>
</dbReference>
<dbReference type="Gene3D" id="3.40.50.720">
    <property type="entry name" value="NAD(P)-binding Rossmann-like Domain"/>
    <property type="match status" value="1"/>
</dbReference>
<keyword evidence="2" id="KW-0521">NADP</keyword>